<keyword evidence="1" id="KW-0175">Coiled coil</keyword>
<evidence type="ECO:0000313" key="4">
    <source>
        <dbReference type="Proteomes" id="UP000009336"/>
    </source>
</evidence>
<dbReference type="Proteomes" id="UP000009336">
    <property type="component" value="Unassembled WGS sequence"/>
</dbReference>
<feature type="region of interest" description="Disordered" evidence="2">
    <location>
        <begin position="378"/>
        <end position="409"/>
    </location>
</feature>
<sequence length="483" mass="52094">MAMTLEEKKAELAAKTTTQGIGENKVLGGNAINRGHNRGVIEGGLAYDGGLGNGITQGGKAINNNLNEDTVAGGSVINHGANNGGIGGGDGINDGINKNTLLGGSVDNNLGSVNKSDSFIKGGDAIREIQRCVESYEGFQIQLKEMQEDYAKIKSQIEIGQIEGHEISHAEQQQLGKLLKEKNDEINRLNDNIKNNLNEIEKITTESLEKDTIVNVIKADLEKVINQKNELMTRLSEVEIKKENAFSRIEKLKETIEQKNKQLSDYQKKIEGDSVNKDELNKKISTLQSELKSKEADLVNNQNLIDRREKTISKLNSQILTIEVEYNQKQDELRLQLKEVMDQITTLAKEGKDKLSDSATATVGTTITATTVETITSIDDSQSSTSAISSNSSTVNGGNVQNTGTNSGLIKAGDSNSQSIIMNTEINIDKGHAADIVASNLVESMSGMVSKAEGVVSDVIGSVEKNTKSVVVFAQNNSTQVVC</sequence>
<protein>
    <submittedName>
        <fullName evidence="3">Uncharacterized protein</fullName>
    </submittedName>
</protein>
<dbReference type="STRING" id="1141662.OOA_09703"/>
<reference evidence="3 4" key="1">
    <citation type="journal article" date="2012" name="BMC Genomics">
        <title>Comparative genomics of bacteria in the genus Providencia isolated from wild Drosophila melanogaster.</title>
        <authorList>
            <person name="Galac M.R."/>
            <person name="Lazzaro B.P."/>
        </authorList>
    </citation>
    <scope>NUCLEOTIDE SEQUENCE [LARGE SCALE GENOMIC DNA]</scope>
    <source>
        <strain evidence="3 4">DSM 19968</strain>
    </source>
</reference>
<dbReference type="OrthoDB" id="6467011at2"/>
<dbReference type="RefSeq" id="WP_008911954.1">
    <property type="nucleotide sequence ID" value="NZ_KB233222.1"/>
</dbReference>
<dbReference type="PATRIC" id="fig|1141662.3.peg.1969"/>
<dbReference type="eggNOG" id="COG1196">
    <property type="taxonomic scope" value="Bacteria"/>
</dbReference>
<dbReference type="AlphaFoldDB" id="K8WMV6"/>
<proteinExistence type="predicted"/>
<accession>K8WMV6</accession>
<evidence type="ECO:0000256" key="2">
    <source>
        <dbReference type="SAM" id="MobiDB-lite"/>
    </source>
</evidence>
<gene>
    <name evidence="3" type="ORF">OOA_09703</name>
</gene>
<dbReference type="SUPFAM" id="SSF57997">
    <property type="entry name" value="Tropomyosin"/>
    <property type="match status" value="1"/>
</dbReference>
<evidence type="ECO:0000256" key="1">
    <source>
        <dbReference type="SAM" id="Coils"/>
    </source>
</evidence>
<dbReference type="HOGENOM" id="CLU_564819_0_0_6"/>
<dbReference type="Gene3D" id="1.10.287.1490">
    <property type="match status" value="1"/>
</dbReference>
<feature type="coiled-coil region" evidence="1">
    <location>
        <begin position="136"/>
        <end position="350"/>
    </location>
</feature>
<dbReference type="EMBL" id="AKKL01000023">
    <property type="protein sequence ID" value="EKT61869.1"/>
    <property type="molecule type" value="Genomic_DNA"/>
</dbReference>
<organism evidence="3 4">
    <name type="scientific">Providencia burhodogranariea DSM 19968</name>
    <dbReference type="NCBI Taxonomy" id="1141662"/>
    <lineage>
        <taxon>Bacteria</taxon>
        <taxon>Pseudomonadati</taxon>
        <taxon>Pseudomonadota</taxon>
        <taxon>Gammaproteobacteria</taxon>
        <taxon>Enterobacterales</taxon>
        <taxon>Morganellaceae</taxon>
        <taxon>Providencia</taxon>
    </lineage>
</organism>
<feature type="compositionally biased region" description="Low complexity" evidence="2">
    <location>
        <begin position="378"/>
        <end position="408"/>
    </location>
</feature>
<evidence type="ECO:0000313" key="3">
    <source>
        <dbReference type="EMBL" id="EKT61869.1"/>
    </source>
</evidence>
<name>K8WMV6_9GAMM</name>
<comment type="caution">
    <text evidence="3">The sequence shown here is derived from an EMBL/GenBank/DDBJ whole genome shotgun (WGS) entry which is preliminary data.</text>
</comment>
<keyword evidence="4" id="KW-1185">Reference proteome</keyword>